<feature type="region of interest" description="Disordered" evidence="1">
    <location>
        <begin position="45"/>
        <end position="68"/>
    </location>
</feature>
<sequence length="125" mass="14706">MIAYTPNGCRLWDIKRKIVLSRNVSFDEESFISEEALRPKLNQQVLENSNDEEIQSPDSEEVAESIAPELRKNKRTKKVSSWFNDYNIAHLVLNAEKYMEEAKSRPDYKYWMKTVDDEMASLQKN</sequence>
<evidence type="ECO:0008006" key="4">
    <source>
        <dbReference type="Google" id="ProtNLM"/>
    </source>
</evidence>
<keyword evidence="3" id="KW-1185">Reference proteome</keyword>
<dbReference type="Proteomes" id="UP000499080">
    <property type="component" value="Unassembled WGS sequence"/>
</dbReference>
<proteinExistence type="predicted"/>
<dbReference type="EMBL" id="BGPR01002853">
    <property type="protein sequence ID" value="GBM79977.1"/>
    <property type="molecule type" value="Genomic_DNA"/>
</dbReference>
<feature type="compositionally biased region" description="Acidic residues" evidence="1">
    <location>
        <begin position="49"/>
        <end position="63"/>
    </location>
</feature>
<name>A0A4Y2IQE9_ARAVE</name>
<evidence type="ECO:0000313" key="2">
    <source>
        <dbReference type="EMBL" id="GBM79977.1"/>
    </source>
</evidence>
<evidence type="ECO:0000313" key="3">
    <source>
        <dbReference type="Proteomes" id="UP000499080"/>
    </source>
</evidence>
<accession>A0A4Y2IQE9</accession>
<evidence type="ECO:0000256" key="1">
    <source>
        <dbReference type="SAM" id="MobiDB-lite"/>
    </source>
</evidence>
<protein>
    <recommendedName>
        <fullName evidence="4">Retrovirus-related Pol polyprotein from transposon TNT 1-94</fullName>
    </recommendedName>
</protein>
<reference evidence="2 3" key="1">
    <citation type="journal article" date="2019" name="Sci. Rep.">
        <title>Orb-weaving spider Araneus ventricosus genome elucidates the spidroin gene catalogue.</title>
        <authorList>
            <person name="Kono N."/>
            <person name="Nakamura H."/>
            <person name="Ohtoshi R."/>
            <person name="Moran D.A.P."/>
            <person name="Shinohara A."/>
            <person name="Yoshida Y."/>
            <person name="Fujiwara M."/>
            <person name="Mori M."/>
            <person name="Tomita M."/>
            <person name="Arakawa K."/>
        </authorList>
    </citation>
    <scope>NUCLEOTIDE SEQUENCE [LARGE SCALE GENOMIC DNA]</scope>
</reference>
<dbReference type="AlphaFoldDB" id="A0A4Y2IQE9"/>
<gene>
    <name evidence="2" type="ORF">AVEN_47449_1</name>
</gene>
<organism evidence="2 3">
    <name type="scientific">Araneus ventricosus</name>
    <name type="common">Orbweaver spider</name>
    <name type="synonym">Epeira ventricosa</name>
    <dbReference type="NCBI Taxonomy" id="182803"/>
    <lineage>
        <taxon>Eukaryota</taxon>
        <taxon>Metazoa</taxon>
        <taxon>Ecdysozoa</taxon>
        <taxon>Arthropoda</taxon>
        <taxon>Chelicerata</taxon>
        <taxon>Arachnida</taxon>
        <taxon>Araneae</taxon>
        <taxon>Araneomorphae</taxon>
        <taxon>Entelegynae</taxon>
        <taxon>Araneoidea</taxon>
        <taxon>Araneidae</taxon>
        <taxon>Araneus</taxon>
    </lineage>
</organism>
<comment type="caution">
    <text evidence="2">The sequence shown here is derived from an EMBL/GenBank/DDBJ whole genome shotgun (WGS) entry which is preliminary data.</text>
</comment>
<dbReference type="OrthoDB" id="8059344at2759"/>